<feature type="domain" description="Bifunctional inhibitor/plant lipid transfer protein/seed storage helical" evidence="2">
    <location>
        <begin position="14"/>
        <end position="101"/>
    </location>
</feature>
<sequence>MQPQAVAILLLVVCAMVSPNPVIGVKRGRCEEKDKNRVLEACKRFIEVGHAKESPHNHSPCCKAVHTVPGHDMQCIVDLLTEKERKEHEQASIMALQEACDD</sequence>
<dbReference type="InterPro" id="IPR016140">
    <property type="entry name" value="Bifunc_inhib/LTP/seed_store"/>
</dbReference>
<reference evidence="3" key="1">
    <citation type="submission" date="2024-10" db="EMBL/GenBank/DDBJ databases">
        <authorList>
            <person name="Ryan C."/>
        </authorList>
    </citation>
    <scope>NUCLEOTIDE SEQUENCE [LARGE SCALE GENOMIC DNA]</scope>
</reference>
<dbReference type="InterPro" id="IPR036312">
    <property type="entry name" value="Bifun_inhib/LTP/seed_sf"/>
</dbReference>
<organism evidence="3 4">
    <name type="scientific">Urochloa decumbens</name>
    <dbReference type="NCBI Taxonomy" id="240449"/>
    <lineage>
        <taxon>Eukaryota</taxon>
        <taxon>Viridiplantae</taxon>
        <taxon>Streptophyta</taxon>
        <taxon>Embryophyta</taxon>
        <taxon>Tracheophyta</taxon>
        <taxon>Spermatophyta</taxon>
        <taxon>Magnoliopsida</taxon>
        <taxon>Liliopsida</taxon>
        <taxon>Poales</taxon>
        <taxon>Poaceae</taxon>
        <taxon>PACMAD clade</taxon>
        <taxon>Panicoideae</taxon>
        <taxon>Panicodae</taxon>
        <taxon>Paniceae</taxon>
        <taxon>Melinidinae</taxon>
        <taxon>Urochloa</taxon>
    </lineage>
</organism>
<evidence type="ECO:0000259" key="2">
    <source>
        <dbReference type="Pfam" id="PF14368"/>
    </source>
</evidence>
<dbReference type="AlphaFoldDB" id="A0ABC9AQ22"/>
<name>A0ABC9AQ22_9POAL</name>
<protein>
    <recommendedName>
        <fullName evidence="2">Bifunctional inhibitor/plant lipid transfer protein/seed storage helical domain-containing protein</fullName>
    </recommendedName>
</protein>
<dbReference type="EMBL" id="OZ075131">
    <property type="protein sequence ID" value="CAL4981752.1"/>
    <property type="molecule type" value="Genomic_DNA"/>
</dbReference>
<feature type="signal peptide" evidence="1">
    <location>
        <begin position="1"/>
        <end position="24"/>
    </location>
</feature>
<dbReference type="Proteomes" id="UP001497457">
    <property type="component" value="Chromosome 21rd"/>
</dbReference>
<gene>
    <name evidence="3" type="ORF">URODEC1_LOCUS56291</name>
</gene>
<accession>A0ABC9AQ22</accession>
<dbReference type="Pfam" id="PF14368">
    <property type="entry name" value="LTP_2"/>
    <property type="match status" value="1"/>
</dbReference>
<feature type="chain" id="PRO_5044816078" description="Bifunctional inhibitor/plant lipid transfer protein/seed storage helical domain-containing protein" evidence="1">
    <location>
        <begin position="25"/>
        <end position="102"/>
    </location>
</feature>
<keyword evidence="4" id="KW-1185">Reference proteome</keyword>
<evidence type="ECO:0000313" key="4">
    <source>
        <dbReference type="Proteomes" id="UP001497457"/>
    </source>
</evidence>
<evidence type="ECO:0000313" key="3">
    <source>
        <dbReference type="EMBL" id="CAL4981752.1"/>
    </source>
</evidence>
<keyword evidence="1" id="KW-0732">Signal</keyword>
<evidence type="ECO:0000256" key="1">
    <source>
        <dbReference type="SAM" id="SignalP"/>
    </source>
</evidence>
<dbReference type="Gene3D" id="1.10.110.10">
    <property type="entry name" value="Plant lipid-transfer and hydrophobic proteins"/>
    <property type="match status" value="1"/>
</dbReference>
<proteinExistence type="predicted"/>